<organism evidence="1 2">
    <name type="scientific">Pseudomonas phage vB_PaeM_PA5oct</name>
    <dbReference type="NCBI Taxonomy" id="2163605"/>
    <lineage>
        <taxon>Viruses</taxon>
        <taxon>Duplodnaviria</taxon>
        <taxon>Heunggongvirae</taxon>
        <taxon>Uroviricota</taxon>
        <taxon>Caudoviricetes</taxon>
        <taxon>Arenbergviridae</taxon>
        <taxon>Wroclawvirus</taxon>
        <taxon>Wroclawvirus PA5oct</taxon>
    </lineage>
</organism>
<gene>
    <name evidence="1" type="ORF">EST35_0160</name>
</gene>
<name>A0A4Y5JVC4_9CAUD</name>
<evidence type="ECO:0000313" key="1">
    <source>
        <dbReference type="EMBL" id="QCG76042.1"/>
    </source>
</evidence>
<sequence length="202" mass="23843">MVHNEVTNLIEFKYKKYLNIYNKTGIINKELYNNKGINSNIKNLCTKELYKKLELDIATKIALNYYNETIKFDSELCTLYNTLETETSKYKYPAILANYKKNINPVYSIHQELQAALLSDLVTLKTSWIISTFYTEYFLLSVISDINCDLNKICVFKSKYNKDYKYFNKNIKELNKIRDKLEYCLNDFSLMLLGISEKRDLG</sequence>
<dbReference type="Proteomes" id="UP000316733">
    <property type="component" value="Segment"/>
</dbReference>
<proteinExistence type="predicted"/>
<dbReference type="EMBL" id="MK797984">
    <property type="protein sequence ID" value="QCG76042.1"/>
    <property type="molecule type" value="Genomic_DNA"/>
</dbReference>
<protein>
    <submittedName>
        <fullName evidence="1">Uncharacterized protein</fullName>
    </submittedName>
</protein>
<keyword evidence="2" id="KW-1185">Reference proteome</keyword>
<evidence type="ECO:0000313" key="2">
    <source>
        <dbReference type="Proteomes" id="UP000316733"/>
    </source>
</evidence>
<reference evidence="2" key="1">
    <citation type="journal article" date="2020" name="bioRxiv">
        <title>Integrative omics analysis of Pseudomonas aeruginosa virus PA5oct highlights the molecular complexity of jumbo phages.</title>
        <authorList>
            <person name="Lood C."/>
            <person name="Danis-Wlodarczyk K."/>
            <person name="Blasdel B.G."/>
            <person name="Jang H.B."/>
            <person name="Vandenheuvel D."/>
            <person name="Briers Y."/>
            <person name="Noben J.-P."/>
            <person name="van Noort V."/>
            <person name="Drulis-Kawa Z."/>
            <person name="Lavigne R."/>
        </authorList>
    </citation>
    <scope>NUCLEOTIDE SEQUENCE [LARGE SCALE GENOMIC DNA]</scope>
</reference>
<accession>A0A4Y5JVC4</accession>